<evidence type="ECO:0000313" key="3">
    <source>
        <dbReference type="Proteomes" id="UP000032668"/>
    </source>
</evidence>
<organism evidence="2 3">
    <name type="scientific">Acidocella aminolytica 101 = DSM 11237</name>
    <dbReference type="NCBI Taxonomy" id="1120923"/>
    <lineage>
        <taxon>Bacteria</taxon>
        <taxon>Pseudomonadati</taxon>
        <taxon>Pseudomonadota</taxon>
        <taxon>Alphaproteobacteria</taxon>
        <taxon>Acetobacterales</taxon>
        <taxon>Acidocellaceae</taxon>
        <taxon>Acidocella</taxon>
    </lineage>
</organism>
<reference evidence="2 3" key="1">
    <citation type="submission" date="2012-11" db="EMBL/GenBank/DDBJ databases">
        <title>Whole genome sequence of Acidocella aminolytica 101 = DSM 11237.</title>
        <authorList>
            <person name="Azuma Y."/>
            <person name="Higashiura N."/>
            <person name="Hirakawa H."/>
            <person name="Matsushita K."/>
        </authorList>
    </citation>
    <scope>NUCLEOTIDE SEQUENCE [LARGE SCALE GENOMIC DNA]</scope>
    <source>
        <strain evidence="3">101 / DSM 11237</strain>
    </source>
</reference>
<dbReference type="RefSeq" id="WP_048879568.1">
    <property type="nucleotide sequence ID" value="NZ_BANC01000081.1"/>
</dbReference>
<evidence type="ECO:0000313" key="2">
    <source>
        <dbReference type="EMBL" id="GAN81176.1"/>
    </source>
</evidence>
<name>A0A0D6PII3_9PROT</name>
<feature type="transmembrane region" description="Helical" evidence="1">
    <location>
        <begin position="20"/>
        <end position="41"/>
    </location>
</feature>
<feature type="transmembrane region" description="Helical" evidence="1">
    <location>
        <begin position="53"/>
        <end position="72"/>
    </location>
</feature>
<keyword evidence="1" id="KW-0812">Transmembrane</keyword>
<evidence type="ECO:0000256" key="1">
    <source>
        <dbReference type="SAM" id="Phobius"/>
    </source>
</evidence>
<accession>A0A0D6PII3</accession>
<dbReference type="Proteomes" id="UP000032668">
    <property type="component" value="Unassembled WGS sequence"/>
</dbReference>
<gene>
    <name evidence="2" type="ORF">Aam_083_003</name>
</gene>
<proteinExistence type="predicted"/>
<protein>
    <recommendedName>
        <fullName evidence="4">Cytochrome o ubiquinol oxidase subunit IV</fullName>
    </recommendedName>
</protein>
<keyword evidence="1" id="KW-0472">Membrane</keyword>
<dbReference type="OrthoDB" id="7282936at2"/>
<comment type="caution">
    <text evidence="2">The sequence shown here is derived from an EMBL/GenBank/DDBJ whole genome shotgun (WGS) entry which is preliminary data.</text>
</comment>
<keyword evidence="1" id="KW-1133">Transmembrane helix</keyword>
<dbReference type="STRING" id="1120923.SAMN02746095_03790"/>
<evidence type="ECO:0008006" key="4">
    <source>
        <dbReference type="Google" id="ProtNLM"/>
    </source>
</evidence>
<sequence>MAGSHSDPLAHPEVRMGGALRYIAGFISTVALMGAALIVTMRHDMAYQSYVELVGGLAFLALLSQAVLYYGLDISKAQIWKSVSLILTVPLFIITVGLTVWMFQSLDHRTMLITTTFQQPTLLQ</sequence>
<keyword evidence="3" id="KW-1185">Reference proteome</keyword>
<dbReference type="EMBL" id="BANC01000081">
    <property type="protein sequence ID" value="GAN81176.1"/>
    <property type="molecule type" value="Genomic_DNA"/>
</dbReference>
<feature type="transmembrane region" description="Helical" evidence="1">
    <location>
        <begin position="84"/>
        <end position="103"/>
    </location>
</feature>
<dbReference type="AlphaFoldDB" id="A0A0D6PII3"/>